<keyword evidence="3" id="KW-1185">Reference proteome</keyword>
<gene>
    <name evidence="2" type="ORF">INT45_001988</name>
</gene>
<evidence type="ECO:0000256" key="1">
    <source>
        <dbReference type="SAM" id="MobiDB-lite"/>
    </source>
</evidence>
<accession>A0A8H7RTV9</accession>
<organism evidence="2 3">
    <name type="scientific">Circinella minor</name>
    <dbReference type="NCBI Taxonomy" id="1195481"/>
    <lineage>
        <taxon>Eukaryota</taxon>
        <taxon>Fungi</taxon>
        <taxon>Fungi incertae sedis</taxon>
        <taxon>Mucoromycota</taxon>
        <taxon>Mucoromycotina</taxon>
        <taxon>Mucoromycetes</taxon>
        <taxon>Mucorales</taxon>
        <taxon>Lichtheimiaceae</taxon>
        <taxon>Circinella</taxon>
    </lineage>
</organism>
<name>A0A8H7RTV9_9FUNG</name>
<dbReference type="EMBL" id="JAEPRB010000383">
    <property type="protein sequence ID" value="KAG2216600.1"/>
    <property type="molecule type" value="Genomic_DNA"/>
</dbReference>
<reference evidence="2 3" key="1">
    <citation type="submission" date="2020-12" db="EMBL/GenBank/DDBJ databases">
        <title>Metabolic potential, ecology and presence of endohyphal bacteria is reflected in genomic diversity of Mucoromycotina.</title>
        <authorList>
            <person name="Muszewska A."/>
            <person name="Okrasinska A."/>
            <person name="Steczkiewicz K."/>
            <person name="Drgas O."/>
            <person name="Orlowska M."/>
            <person name="Perlinska-Lenart U."/>
            <person name="Aleksandrzak-Piekarczyk T."/>
            <person name="Szatraj K."/>
            <person name="Zielenkiewicz U."/>
            <person name="Pilsyk S."/>
            <person name="Malc E."/>
            <person name="Mieczkowski P."/>
            <person name="Kruszewska J.S."/>
            <person name="Biernat P."/>
            <person name="Pawlowska J."/>
        </authorList>
    </citation>
    <scope>NUCLEOTIDE SEQUENCE [LARGE SCALE GENOMIC DNA]</scope>
    <source>
        <strain evidence="2 3">CBS 142.35</strain>
    </source>
</reference>
<dbReference type="AlphaFoldDB" id="A0A8H7RTV9"/>
<dbReference type="Proteomes" id="UP000646827">
    <property type="component" value="Unassembled WGS sequence"/>
</dbReference>
<protein>
    <submittedName>
        <fullName evidence="2">Uncharacterized protein</fullName>
    </submittedName>
</protein>
<dbReference type="OrthoDB" id="2293765at2759"/>
<proteinExistence type="predicted"/>
<feature type="region of interest" description="Disordered" evidence="1">
    <location>
        <begin position="34"/>
        <end position="56"/>
    </location>
</feature>
<evidence type="ECO:0000313" key="2">
    <source>
        <dbReference type="EMBL" id="KAG2216600.1"/>
    </source>
</evidence>
<evidence type="ECO:0000313" key="3">
    <source>
        <dbReference type="Proteomes" id="UP000646827"/>
    </source>
</evidence>
<sequence length="197" mass="22651">MSQLPSPYTPTSPQYKDRFLLHDDQISEDFQLPKQHSPSLHQTNAYPSPATQNTEIRAPPTSQYQNLPGPLLLQSINRIISYCQYNPEFVPVLLESTPRQKRVELGLFFDVAQHLVSQKIVQLELKEEVDTARRILANQIASRLAIILQQLPTKSDCQHAIRLYVKTHIHDNFITDDNQLHILINNYSNAMMEAKSH</sequence>
<comment type="caution">
    <text evidence="2">The sequence shown here is derived from an EMBL/GenBank/DDBJ whole genome shotgun (WGS) entry which is preliminary data.</text>
</comment>